<name>A0A9W7WQ23_TRIRA</name>
<evidence type="ECO:0000313" key="2">
    <source>
        <dbReference type="Proteomes" id="UP001059041"/>
    </source>
</evidence>
<dbReference type="AlphaFoldDB" id="A0A9W7WQ23"/>
<comment type="caution">
    <text evidence="1">The sequence shown here is derived from an EMBL/GenBank/DDBJ whole genome shotgun (WGS) entry which is preliminary data.</text>
</comment>
<keyword evidence="2" id="KW-1185">Reference proteome</keyword>
<gene>
    <name evidence="1" type="ORF">IRJ41_002576</name>
</gene>
<sequence length="64" mass="7413">MTPEQAQITYYSSDQSIWPESSRVNEERRVRAHDFTANHDSDVCHLQGVTQAHQRGTTLASRRR</sequence>
<proteinExistence type="predicted"/>
<dbReference type="Proteomes" id="UP001059041">
    <property type="component" value="Linkage Group LG8"/>
</dbReference>
<reference evidence="1" key="1">
    <citation type="submission" date="2021-02" db="EMBL/GenBank/DDBJ databases">
        <title>Comparative genomics reveals that relaxation of natural selection precedes convergent phenotypic evolution of cavefish.</title>
        <authorList>
            <person name="Peng Z."/>
        </authorList>
    </citation>
    <scope>NUCLEOTIDE SEQUENCE</scope>
    <source>
        <tissue evidence="1">Muscle</tissue>
    </source>
</reference>
<organism evidence="1 2">
    <name type="scientific">Triplophysa rosa</name>
    <name type="common">Cave loach</name>
    <dbReference type="NCBI Taxonomy" id="992332"/>
    <lineage>
        <taxon>Eukaryota</taxon>
        <taxon>Metazoa</taxon>
        <taxon>Chordata</taxon>
        <taxon>Craniata</taxon>
        <taxon>Vertebrata</taxon>
        <taxon>Euteleostomi</taxon>
        <taxon>Actinopterygii</taxon>
        <taxon>Neopterygii</taxon>
        <taxon>Teleostei</taxon>
        <taxon>Ostariophysi</taxon>
        <taxon>Cypriniformes</taxon>
        <taxon>Nemacheilidae</taxon>
        <taxon>Triplophysa</taxon>
    </lineage>
</organism>
<accession>A0A9W7WQ23</accession>
<dbReference type="EMBL" id="JAFHDT010000008">
    <property type="protein sequence ID" value="KAI7806238.1"/>
    <property type="molecule type" value="Genomic_DNA"/>
</dbReference>
<protein>
    <submittedName>
        <fullName evidence="1">Uncharacterized protein</fullName>
    </submittedName>
</protein>
<evidence type="ECO:0000313" key="1">
    <source>
        <dbReference type="EMBL" id="KAI7806238.1"/>
    </source>
</evidence>